<evidence type="ECO:0000313" key="2">
    <source>
        <dbReference type="Proteomes" id="UP001458880"/>
    </source>
</evidence>
<evidence type="ECO:0008006" key="3">
    <source>
        <dbReference type="Google" id="ProtNLM"/>
    </source>
</evidence>
<organism evidence="1 2">
    <name type="scientific">Popillia japonica</name>
    <name type="common">Japanese beetle</name>
    <dbReference type="NCBI Taxonomy" id="7064"/>
    <lineage>
        <taxon>Eukaryota</taxon>
        <taxon>Metazoa</taxon>
        <taxon>Ecdysozoa</taxon>
        <taxon>Arthropoda</taxon>
        <taxon>Hexapoda</taxon>
        <taxon>Insecta</taxon>
        <taxon>Pterygota</taxon>
        <taxon>Neoptera</taxon>
        <taxon>Endopterygota</taxon>
        <taxon>Coleoptera</taxon>
        <taxon>Polyphaga</taxon>
        <taxon>Scarabaeiformia</taxon>
        <taxon>Scarabaeidae</taxon>
        <taxon>Rutelinae</taxon>
        <taxon>Popillia</taxon>
    </lineage>
</organism>
<gene>
    <name evidence="1" type="ORF">QE152_g27066</name>
</gene>
<dbReference type="PANTHER" id="PTHR33198">
    <property type="entry name" value="ANK_REP_REGION DOMAIN-CONTAINING PROTEIN-RELATED"/>
    <property type="match status" value="1"/>
</dbReference>
<proteinExistence type="predicted"/>
<comment type="caution">
    <text evidence="1">The sequence shown here is derived from an EMBL/GenBank/DDBJ whole genome shotgun (WGS) entry which is preliminary data.</text>
</comment>
<dbReference type="Proteomes" id="UP001458880">
    <property type="component" value="Unassembled WGS sequence"/>
</dbReference>
<dbReference type="AlphaFoldDB" id="A0AAW1JXF1"/>
<protein>
    <recommendedName>
        <fullName evidence="3">Retrotransposon gag domain-containing protein</fullName>
    </recommendedName>
</protein>
<accession>A0AAW1JXF1</accession>
<sequence length="132" mass="15416">MATFYISDEHAAKFNYIIERIDEYVNPRGNEVFERYNFLKRMQKEGESMEHFITDCRHLIKSCNYNTIDPNASHEGKALRDKIVIGIRDPATREAFLRIDQLTLDKTLNFAVQVNKASGRVCSFRKIVKIVK</sequence>
<evidence type="ECO:0000313" key="1">
    <source>
        <dbReference type="EMBL" id="KAK9708701.1"/>
    </source>
</evidence>
<dbReference type="EMBL" id="JASPKY010000323">
    <property type="protein sequence ID" value="KAK9708701.1"/>
    <property type="molecule type" value="Genomic_DNA"/>
</dbReference>
<keyword evidence="2" id="KW-1185">Reference proteome</keyword>
<name>A0AAW1JXF1_POPJA</name>
<reference evidence="1 2" key="1">
    <citation type="journal article" date="2024" name="BMC Genomics">
        <title>De novo assembly and annotation of Popillia japonica's genome with initial clues to its potential as an invasive pest.</title>
        <authorList>
            <person name="Cucini C."/>
            <person name="Boschi S."/>
            <person name="Funari R."/>
            <person name="Cardaioli E."/>
            <person name="Iannotti N."/>
            <person name="Marturano G."/>
            <person name="Paoli F."/>
            <person name="Bruttini M."/>
            <person name="Carapelli A."/>
            <person name="Frati F."/>
            <person name="Nardi F."/>
        </authorList>
    </citation>
    <scope>NUCLEOTIDE SEQUENCE [LARGE SCALE GENOMIC DNA]</scope>
    <source>
        <strain evidence="1">DMR45628</strain>
    </source>
</reference>